<gene>
    <name evidence="2" type="ORF">GCM10025883_02790</name>
</gene>
<organism evidence="2 3">
    <name type="scientific">Mobilicoccus caccae</name>
    <dbReference type="NCBI Taxonomy" id="1859295"/>
    <lineage>
        <taxon>Bacteria</taxon>
        <taxon>Bacillati</taxon>
        <taxon>Actinomycetota</taxon>
        <taxon>Actinomycetes</taxon>
        <taxon>Micrococcales</taxon>
        <taxon>Dermatophilaceae</taxon>
        <taxon>Mobilicoccus</taxon>
    </lineage>
</organism>
<proteinExistence type="predicted"/>
<evidence type="ECO:0000313" key="3">
    <source>
        <dbReference type="Proteomes" id="UP001157126"/>
    </source>
</evidence>
<feature type="region of interest" description="Disordered" evidence="1">
    <location>
        <begin position="1"/>
        <end position="53"/>
    </location>
</feature>
<reference evidence="3" key="1">
    <citation type="journal article" date="2019" name="Int. J. Syst. Evol. Microbiol.">
        <title>The Global Catalogue of Microorganisms (GCM) 10K type strain sequencing project: providing services to taxonomists for standard genome sequencing and annotation.</title>
        <authorList>
            <consortium name="The Broad Institute Genomics Platform"/>
            <consortium name="The Broad Institute Genome Sequencing Center for Infectious Disease"/>
            <person name="Wu L."/>
            <person name="Ma J."/>
        </authorList>
    </citation>
    <scope>NUCLEOTIDE SEQUENCE [LARGE SCALE GENOMIC DNA]</scope>
    <source>
        <strain evidence="3">NBRC 113072</strain>
    </source>
</reference>
<comment type="caution">
    <text evidence="2">The sequence shown here is derived from an EMBL/GenBank/DDBJ whole genome shotgun (WGS) entry which is preliminary data.</text>
</comment>
<dbReference type="Proteomes" id="UP001157126">
    <property type="component" value="Unassembled WGS sequence"/>
</dbReference>
<evidence type="ECO:0000313" key="2">
    <source>
        <dbReference type="EMBL" id="GMA38234.1"/>
    </source>
</evidence>
<feature type="compositionally biased region" description="Basic residues" evidence="1">
    <location>
        <begin position="1"/>
        <end position="10"/>
    </location>
</feature>
<name>A0ABQ6INE6_9MICO</name>
<feature type="compositionally biased region" description="Basic and acidic residues" evidence="1">
    <location>
        <begin position="22"/>
        <end position="44"/>
    </location>
</feature>
<evidence type="ECO:0000256" key="1">
    <source>
        <dbReference type="SAM" id="MobiDB-lite"/>
    </source>
</evidence>
<protein>
    <submittedName>
        <fullName evidence="2">Uncharacterized protein</fullName>
    </submittedName>
</protein>
<keyword evidence="3" id="KW-1185">Reference proteome</keyword>
<accession>A0ABQ6INE6</accession>
<sequence>MSSRPRRPWHGFRSPYRQRIPLAEDRSPPPVQIRERRQPEKPEEPGDQPMAAEVVSPAVGMLNRSRYEDRAAICA</sequence>
<dbReference type="EMBL" id="BSUO01000001">
    <property type="protein sequence ID" value="GMA38234.1"/>
    <property type="molecule type" value="Genomic_DNA"/>
</dbReference>